<sequence length="428" mass="49052">MLSVLLQFFCLCCGIKKMSVGRTTGITNKLNFSHSDNKHSLSPLFAVATQNKILNIALNVMKVFLTLEKPCSFSPPTTHPQIQSPWLPLLPPQIPCQFPLPEEPSLRLPHSSFWFSPTETSEATLVFPILPQCPSPQNQTSPNHPSSPLLTKAQDNPFIPTKFLKILSFLRLLLRPTATALPINTPHCMPSPSSAVILCLIVNLVIISEKIRTLTKFLKSQNFVNQSTAEALRTISSTISFIKKNKPLDLRSSNPKTSLAIKPQTSNFCLFFFSFYSCRSLFFILSLSFLSSVLVFIALSRGILHPHYQILVESFYYSYWIRSGWCEKKVKNIWYFFTWAYQKKTKNKLKVMVFQKSMMNKKNIRLKNNHTTRNNLLETRPDVTCHLGPKTTTLLHHIVTTRLIFCWMIKKKHMEFQHKSIQNDQGFL</sequence>
<dbReference type="VEuPathDB" id="FungiDB:VP01_3445g2"/>
<keyword evidence="1" id="KW-0472">Membrane</keyword>
<organism evidence="2 3">
    <name type="scientific">Puccinia sorghi</name>
    <dbReference type="NCBI Taxonomy" id="27349"/>
    <lineage>
        <taxon>Eukaryota</taxon>
        <taxon>Fungi</taxon>
        <taxon>Dikarya</taxon>
        <taxon>Basidiomycota</taxon>
        <taxon>Pucciniomycotina</taxon>
        <taxon>Pucciniomycetes</taxon>
        <taxon>Pucciniales</taxon>
        <taxon>Pucciniaceae</taxon>
        <taxon>Puccinia</taxon>
    </lineage>
</organism>
<comment type="caution">
    <text evidence="2">The sequence shown here is derived from an EMBL/GenBank/DDBJ whole genome shotgun (WGS) entry which is preliminary data.</text>
</comment>
<evidence type="ECO:0000313" key="2">
    <source>
        <dbReference type="EMBL" id="KNZ52797.1"/>
    </source>
</evidence>
<dbReference type="Proteomes" id="UP000037035">
    <property type="component" value="Unassembled WGS sequence"/>
</dbReference>
<keyword evidence="1" id="KW-0812">Transmembrane</keyword>
<feature type="transmembrane region" description="Helical" evidence="1">
    <location>
        <begin position="281"/>
        <end position="299"/>
    </location>
</feature>
<protein>
    <submittedName>
        <fullName evidence="2">Putative signal peptide protein</fullName>
    </submittedName>
</protein>
<name>A0A0L6UX41_9BASI</name>
<keyword evidence="3" id="KW-1185">Reference proteome</keyword>
<reference evidence="2 3" key="1">
    <citation type="submission" date="2015-08" db="EMBL/GenBank/DDBJ databases">
        <title>Next Generation Sequencing and Analysis of the Genome of Puccinia sorghi L Schw, the Causal Agent of Maize Common Rust.</title>
        <authorList>
            <person name="Rochi L."/>
            <person name="Burguener G."/>
            <person name="Darino M."/>
            <person name="Turjanski A."/>
            <person name="Kreff E."/>
            <person name="Dieguez M.J."/>
            <person name="Sacco F."/>
        </authorList>
    </citation>
    <scope>NUCLEOTIDE SEQUENCE [LARGE SCALE GENOMIC DNA]</scope>
    <source>
        <strain evidence="2 3">RO10H11247</strain>
    </source>
</reference>
<dbReference type="EMBL" id="LAVV01008441">
    <property type="protein sequence ID" value="KNZ52797.1"/>
    <property type="molecule type" value="Genomic_DNA"/>
</dbReference>
<evidence type="ECO:0000256" key="1">
    <source>
        <dbReference type="SAM" id="Phobius"/>
    </source>
</evidence>
<dbReference type="AlphaFoldDB" id="A0A0L6UX41"/>
<gene>
    <name evidence="2" type="ORF">VP01_3445g2</name>
</gene>
<keyword evidence="1" id="KW-1133">Transmembrane helix</keyword>
<accession>A0A0L6UX41</accession>
<proteinExistence type="predicted"/>
<evidence type="ECO:0000313" key="3">
    <source>
        <dbReference type="Proteomes" id="UP000037035"/>
    </source>
</evidence>